<feature type="domain" description="Methyl-accepting transducer" evidence="7">
    <location>
        <begin position="267"/>
        <end position="503"/>
    </location>
</feature>
<dbReference type="EMBL" id="UAPV01000001">
    <property type="protein sequence ID" value="SPT70531.1"/>
    <property type="molecule type" value="Genomic_DNA"/>
</dbReference>
<evidence type="ECO:0000256" key="5">
    <source>
        <dbReference type="SAM" id="MobiDB-lite"/>
    </source>
</evidence>
<dbReference type="SMART" id="SM00283">
    <property type="entry name" value="MA"/>
    <property type="match status" value="1"/>
</dbReference>
<dbReference type="Pfam" id="PF00015">
    <property type="entry name" value="MCPsignal"/>
    <property type="match status" value="1"/>
</dbReference>
<comment type="similarity">
    <text evidence="3">Belongs to the methyl-accepting chemotaxis (MCP) protein family.</text>
</comment>
<dbReference type="PANTHER" id="PTHR32089:SF112">
    <property type="entry name" value="LYSOZYME-LIKE PROTEIN-RELATED"/>
    <property type="match status" value="1"/>
</dbReference>
<evidence type="ECO:0000259" key="7">
    <source>
        <dbReference type="PROSITE" id="PS50111"/>
    </source>
</evidence>
<comment type="subcellular location">
    <subcellularLocation>
        <location evidence="1">Membrane</location>
    </subcellularLocation>
</comment>
<dbReference type="AlphaFoldDB" id="A0A2X0WYC1"/>
<dbReference type="FunFam" id="1.10.287.950:FF:000001">
    <property type="entry name" value="Methyl-accepting chemotaxis sensory transducer"/>
    <property type="match status" value="1"/>
</dbReference>
<feature type="transmembrane region" description="Helical" evidence="6">
    <location>
        <begin position="184"/>
        <end position="211"/>
    </location>
</feature>
<dbReference type="PANTHER" id="PTHR32089">
    <property type="entry name" value="METHYL-ACCEPTING CHEMOTAXIS PROTEIN MCPB"/>
    <property type="match status" value="1"/>
</dbReference>
<reference evidence="8 9" key="1">
    <citation type="submission" date="2018-06" db="EMBL/GenBank/DDBJ databases">
        <authorList>
            <consortium name="Pathogen Informatics"/>
            <person name="Doyle S."/>
        </authorList>
    </citation>
    <scope>NUCLEOTIDE SEQUENCE [LARGE SCALE GENOMIC DNA]</scope>
    <source>
        <strain evidence="8 9">NCTC13093</strain>
    </source>
</reference>
<gene>
    <name evidence="8" type="primary">mcp4_9</name>
    <name evidence="8" type="ORF">NCTC13093_01947</name>
</gene>
<dbReference type="Proteomes" id="UP000250086">
    <property type="component" value="Unassembled WGS sequence"/>
</dbReference>
<feature type="region of interest" description="Disordered" evidence="5">
    <location>
        <begin position="561"/>
        <end position="585"/>
    </location>
</feature>
<sequence>MTYFRNLKMRTKLFGGFLLIIFLSLVVASIAIVAINTTIKVENQLKVSVSHDMRKTIILSAAYNDVHAWLHQLQAHPSVEMARKGLDYVAVMEDLTKKALAGPKPTTFGDLATSNRQNMLLLAEKIKGRFIELYLDGKFKEADSVFMNEVLGPLSQSNRNFSQLIEGYAGIVDDQVSLLNMRSYMYVIITVTAIAVLAALAICFALANYIVKHTHNIKDIAAQIENGDFQLHIRKEDIPNDEIGDIYKSYVEISDTLSNTISRVVGVSEMLRKYSNDLNQASWSINDGAKHAETQSLTVAAAADEMVSTTADIAKNCHIASETSEVARNETNNGVDKVRSTVASIKEQSVFTREDAEKVMRLAEQSQKIGSIVGTIDEIAAQTNLLALNAAIEAARAGEAGRGFAVVADEVRALASRTSKSTQEITAMVRSIQEDSKTATDSMNESVVQMESVAERAGELESTLNTIMSSVNDVNSQISQIATAAEEQTTATSEISSNMQGITEIAQNFNDVSNNAVNVSNISVKLIDNIIKELDFFSIDQARMKTVHENLANEFSQMTEEGGETAAQAVQTPQNSAPGVTPMPV</sequence>
<evidence type="ECO:0000256" key="1">
    <source>
        <dbReference type="ARBA" id="ARBA00004370"/>
    </source>
</evidence>
<organism evidence="8 9">
    <name type="scientific">Anaerobiospirillum thomasii</name>
    <dbReference type="NCBI Taxonomy" id="179995"/>
    <lineage>
        <taxon>Bacteria</taxon>
        <taxon>Pseudomonadati</taxon>
        <taxon>Pseudomonadota</taxon>
        <taxon>Gammaproteobacteria</taxon>
        <taxon>Aeromonadales</taxon>
        <taxon>Succinivibrionaceae</taxon>
        <taxon>Anaerobiospirillum</taxon>
    </lineage>
</organism>
<dbReference type="InterPro" id="IPR004089">
    <property type="entry name" value="MCPsignal_dom"/>
</dbReference>
<feature type="compositionally biased region" description="Polar residues" evidence="5">
    <location>
        <begin position="568"/>
        <end position="578"/>
    </location>
</feature>
<evidence type="ECO:0000256" key="3">
    <source>
        <dbReference type="ARBA" id="ARBA00029447"/>
    </source>
</evidence>
<evidence type="ECO:0000313" key="9">
    <source>
        <dbReference type="Proteomes" id="UP000250086"/>
    </source>
</evidence>
<evidence type="ECO:0000313" key="8">
    <source>
        <dbReference type="EMBL" id="SPT70531.1"/>
    </source>
</evidence>
<dbReference type="PRINTS" id="PR00260">
    <property type="entry name" value="CHEMTRNSDUCR"/>
</dbReference>
<evidence type="ECO:0000256" key="6">
    <source>
        <dbReference type="SAM" id="Phobius"/>
    </source>
</evidence>
<keyword evidence="6" id="KW-0812">Transmembrane</keyword>
<keyword evidence="2 4" id="KW-0807">Transducer</keyword>
<keyword evidence="6" id="KW-0472">Membrane</keyword>
<dbReference type="GO" id="GO:0006935">
    <property type="term" value="P:chemotaxis"/>
    <property type="evidence" value="ECO:0007669"/>
    <property type="project" value="InterPro"/>
</dbReference>
<dbReference type="GO" id="GO:0004888">
    <property type="term" value="F:transmembrane signaling receptor activity"/>
    <property type="evidence" value="ECO:0007669"/>
    <property type="project" value="InterPro"/>
</dbReference>
<evidence type="ECO:0000256" key="4">
    <source>
        <dbReference type="PROSITE-ProRule" id="PRU00284"/>
    </source>
</evidence>
<dbReference type="SUPFAM" id="SSF58104">
    <property type="entry name" value="Methyl-accepting chemotaxis protein (MCP) signaling domain"/>
    <property type="match status" value="1"/>
</dbReference>
<protein>
    <submittedName>
        <fullName evidence="8">Methyl-accepting chemotaxis protein 4</fullName>
    </submittedName>
</protein>
<accession>A0A2X0WYC1</accession>
<dbReference type="Gene3D" id="1.10.287.950">
    <property type="entry name" value="Methyl-accepting chemotaxis protein"/>
    <property type="match status" value="1"/>
</dbReference>
<dbReference type="GO" id="GO:0007165">
    <property type="term" value="P:signal transduction"/>
    <property type="evidence" value="ECO:0007669"/>
    <property type="project" value="UniProtKB-KW"/>
</dbReference>
<dbReference type="PROSITE" id="PS50111">
    <property type="entry name" value="CHEMOTAXIS_TRANSDUC_2"/>
    <property type="match status" value="1"/>
</dbReference>
<name>A0A2X0WYC1_9GAMM</name>
<proteinExistence type="inferred from homology"/>
<evidence type="ECO:0000256" key="2">
    <source>
        <dbReference type="ARBA" id="ARBA00023224"/>
    </source>
</evidence>
<dbReference type="GO" id="GO:0016020">
    <property type="term" value="C:membrane"/>
    <property type="evidence" value="ECO:0007669"/>
    <property type="project" value="UniProtKB-SubCell"/>
</dbReference>
<keyword evidence="6" id="KW-1133">Transmembrane helix</keyword>
<keyword evidence="9" id="KW-1185">Reference proteome</keyword>
<dbReference type="RefSeq" id="WP_113744591.1">
    <property type="nucleotide sequence ID" value="NZ_UAPV01000001.1"/>
</dbReference>
<dbReference type="CDD" id="cd11386">
    <property type="entry name" value="MCP_signal"/>
    <property type="match status" value="1"/>
</dbReference>
<dbReference type="InterPro" id="IPR004090">
    <property type="entry name" value="Chemotax_Me-accpt_rcpt"/>
</dbReference>